<dbReference type="Proteomes" id="UP000051999">
    <property type="component" value="Unassembled WGS sequence"/>
</dbReference>
<protein>
    <submittedName>
        <fullName evidence="3">DNA protecting protein DprA</fullName>
    </submittedName>
</protein>
<sequence length="295" mass="32054">MERLLLTINRDALIRLQFMPGVGLAGRRKVWQFLQAEAKVPLTLTNLLACLALPETKANQLINCWRDSRLSDTIARNQQFSKITTILDEDYPAYLKEIYTAPLVLFSRGNWQLTQQPGLAVVGARQATAYSYATLKQWLPAVVATKIPIISGLAAGVDALSHQLAVQHNGHTIGVIGTGLDIAYPAANRSLQQTLMRTQLVISEYPLGTGPARHRFPERNRIIAGLSQSVLVTEAAIHSGSLITANIGLQENRNVMAIPGRVTDPLSAGCNALISAGATPVCNVETILNELQFQS</sequence>
<evidence type="ECO:0000313" key="3">
    <source>
        <dbReference type="EMBL" id="KRL57209.1"/>
    </source>
</evidence>
<comment type="similarity">
    <text evidence="1">Belongs to the DprA/Smf family.</text>
</comment>
<dbReference type="GO" id="GO:0009294">
    <property type="term" value="P:DNA-mediated transformation"/>
    <property type="evidence" value="ECO:0007669"/>
    <property type="project" value="InterPro"/>
</dbReference>
<evidence type="ECO:0000259" key="2">
    <source>
        <dbReference type="Pfam" id="PF02481"/>
    </source>
</evidence>
<dbReference type="InterPro" id="IPR057666">
    <property type="entry name" value="DrpA_SLOG"/>
</dbReference>
<dbReference type="Gene3D" id="3.40.50.450">
    <property type="match status" value="1"/>
</dbReference>
<dbReference type="EMBL" id="AZFF01000001">
    <property type="protein sequence ID" value="KRL57209.1"/>
    <property type="molecule type" value="Genomic_DNA"/>
</dbReference>
<keyword evidence="4" id="KW-1185">Reference proteome</keyword>
<organism evidence="3 4">
    <name type="scientific">Furfurilactobacillus rossiae DSM 15814</name>
    <dbReference type="NCBI Taxonomy" id="1114972"/>
    <lineage>
        <taxon>Bacteria</taxon>
        <taxon>Bacillati</taxon>
        <taxon>Bacillota</taxon>
        <taxon>Bacilli</taxon>
        <taxon>Lactobacillales</taxon>
        <taxon>Lactobacillaceae</taxon>
        <taxon>Furfurilactobacillus</taxon>
    </lineage>
</organism>
<name>A0A0R1RLT2_9LACO</name>
<dbReference type="eggNOG" id="COG0758">
    <property type="taxonomic scope" value="Bacteria"/>
</dbReference>
<dbReference type="RefSeq" id="WP_017261890.1">
    <property type="nucleotide sequence ID" value="NZ_AUAW01000001.1"/>
</dbReference>
<evidence type="ECO:0000256" key="1">
    <source>
        <dbReference type="ARBA" id="ARBA00006525"/>
    </source>
</evidence>
<dbReference type="OrthoDB" id="9785707at2"/>
<proteinExistence type="inferred from homology"/>
<gene>
    <name evidence="3" type="ORF">FD35_GL000217</name>
</gene>
<dbReference type="Pfam" id="PF02481">
    <property type="entry name" value="DNA_processg_A"/>
    <property type="match status" value="1"/>
</dbReference>
<dbReference type="PANTHER" id="PTHR43022">
    <property type="entry name" value="PROTEIN SMF"/>
    <property type="match status" value="1"/>
</dbReference>
<comment type="caution">
    <text evidence="3">The sequence shown here is derived from an EMBL/GenBank/DDBJ whole genome shotgun (WGS) entry which is preliminary data.</text>
</comment>
<dbReference type="NCBIfam" id="TIGR00732">
    <property type="entry name" value="dprA"/>
    <property type="match status" value="1"/>
</dbReference>
<accession>A0A0R1RLT2</accession>
<dbReference type="PANTHER" id="PTHR43022:SF1">
    <property type="entry name" value="PROTEIN SMF"/>
    <property type="match status" value="1"/>
</dbReference>
<dbReference type="InterPro" id="IPR003488">
    <property type="entry name" value="DprA"/>
</dbReference>
<reference evidence="3 4" key="1">
    <citation type="journal article" date="2015" name="Genome Announc.">
        <title>Expanding the biotechnology potential of lactobacilli through comparative genomics of 213 strains and associated genera.</title>
        <authorList>
            <person name="Sun Z."/>
            <person name="Harris H.M."/>
            <person name="McCann A."/>
            <person name="Guo C."/>
            <person name="Argimon S."/>
            <person name="Zhang W."/>
            <person name="Yang X."/>
            <person name="Jeffery I.B."/>
            <person name="Cooney J.C."/>
            <person name="Kagawa T.F."/>
            <person name="Liu W."/>
            <person name="Song Y."/>
            <person name="Salvetti E."/>
            <person name="Wrobel A."/>
            <person name="Rasinkangas P."/>
            <person name="Parkhill J."/>
            <person name="Rea M.C."/>
            <person name="O'Sullivan O."/>
            <person name="Ritari J."/>
            <person name="Douillard F.P."/>
            <person name="Paul Ross R."/>
            <person name="Yang R."/>
            <person name="Briner A.E."/>
            <person name="Felis G.E."/>
            <person name="de Vos W.M."/>
            <person name="Barrangou R."/>
            <person name="Klaenhammer T.R."/>
            <person name="Caufield P.W."/>
            <person name="Cui Y."/>
            <person name="Zhang H."/>
            <person name="O'Toole P.W."/>
        </authorList>
    </citation>
    <scope>NUCLEOTIDE SEQUENCE [LARGE SCALE GENOMIC DNA]</scope>
    <source>
        <strain evidence="3 4">DSM 15814</strain>
    </source>
</reference>
<dbReference type="STRING" id="1114972.FD35_GL000217"/>
<dbReference type="SUPFAM" id="SSF102405">
    <property type="entry name" value="MCP/YpsA-like"/>
    <property type="match status" value="1"/>
</dbReference>
<dbReference type="AlphaFoldDB" id="A0A0R1RLT2"/>
<feature type="domain" description="Smf/DprA SLOG" evidence="2">
    <location>
        <begin position="82"/>
        <end position="291"/>
    </location>
</feature>
<dbReference type="PATRIC" id="fig|1114972.6.peg.218"/>
<evidence type="ECO:0000313" key="4">
    <source>
        <dbReference type="Proteomes" id="UP000051999"/>
    </source>
</evidence>